<accession>A0A1Z1LXT4</accession>
<evidence type="ECO:0000313" key="8">
    <source>
        <dbReference type="EMBL" id="ARW57651.1"/>
    </source>
</evidence>
<comment type="function">
    <text evidence="1">Involved in countering a host defense mechanism which, following viral infection, activates the host anticodon nuclease and shuts off viral translation. Repairs 5'-PO4 and 3'-OH groups in the cleaved host tRNA.</text>
</comment>
<comment type="catalytic activity">
    <reaction evidence="1">
        <text>ATP + (ribonucleotide)n-3'-hydroxyl + 5'-phospho-(ribonucleotide)m = (ribonucleotide)n+m + AMP + diphosphate.</text>
        <dbReference type="EC" id="6.5.1.3"/>
    </reaction>
</comment>
<protein>
    <recommendedName>
        <fullName evidence="1">RNA ligase 1</fullName>
        <ecNumber evidence="1">6.5.1.3</ecNumber>
    </recommendedName>
    <alternativeName>
        <fullName evidence="1">Rnl1</fullName>
    </alternativeName>
</protein>
<dbReference type="HAMAP" id="MF_04149">
    <property type="entry name" value="RNALIG_T4"/>
    <property type="match status" value="1"/>
</dbReference>
<feature type="binding site" evidence="1 3">
    <location>
        <position position="165"/>
    </location>
    <ligand>
        <name>ATP</name>
        <dbReference type="ChEBI" id="CHEBI:30616"/>
    </ligand>
</feature>
<dbReference type="EMBL" id="MF036690">
    <property type="protein sequence ID" value="ARW57651.1"/>
    <property type="molecule type" value="Genomic_DNA"/>
</dbReference>
<feature type="binding site" evidence="1 3">
    <location>
        <position position="247"/>
    </location>
    <ligand>
        <name>ATP</name>
        <dbReference type="ChEBI" id="CHEBI:30616"/>
    </ligand>
</feature>
<dbReference type="Proteomes" id="UP000225148">
    <property type="component" value="Segment"/>
</dbReference>
<dbReference type="KEGG" id="vg:40085637"/>
<feature type="binding site" evidence="1 3">
    <location>
        <position position="60"/>
    </location>
    <ligand>
        <name>ATP</name>
        <dbReference type="ChEBI" id="CHEBI:30616"/>
    </ligand>
</feature>
<feature type="site" description="Essential for RNA ligase activity" evidence="1 5">
    <location>
        <position position="165"/>
    </location>
</feature>
<feature type="domain" description="T4 RNA ligase 1-like N-terminal" evidence="6">
    <location>
        <begin position="58"/>
        <end position="253"/>
    </location>
</feature>
<dbReference type="InterPro" id="IPR012648">
    <property type="entry name" value="Rnl1"/>
</dbReference>
<dbReference type="GO" id="GO:0042245">
    <property type="term" value="P:RNA repair"/>
    <property type="evidence" value="ECO:0007669"/>
    <property type="project" value="UniProtKB-UniRule"/>
</dbReference>
<dbReference type="Gene3D" id="1.10.3550.20">
    <property type="match status" value="1"/>
</dbReference>
<keyword evidence="1 4" id="KW-0460">Magnesium</keyword>
<dbReference type="InterPro" id="IPR049042">
    <property type="entry name" value="T4_Rnl1_C"/>
</dbReference>
<feature type="binding site" evidence="1 3">
    <location>
        <position position="43"/>
    </location>
    <ligand>
        <name>ATP</name>
        <dbReference type="ChEBI" id="CHEBI:30616"/>
    </ligand>
</feature>
<keyword evidence="1" id="KW-0945">Host-virus interaction</keyword>
<evidence type="ECO:0000256" key="3">
    <source>
        <dbReference type="PIRSR" id="PIRSR612648-2"/>
    </source>
</evidence>
<organism evidence="8 9">
    <name type="scientific">Serratia phage CHI14</name>
    <dbReference type="NCBI Taxonomy" id="2006941"/>
    <lineage>
        <taxon>Viruses</taxon>
        <taxon>Duplodnaviria</taxon>
        <taxon>Heunggongvirae</taxon>
        <taxon>Uroviricota</taxon>
        <taxon>Caudoviricetes</taxon>
        <taxon>Pantevenvirales</taxon>
        <taxon>Straboviridae</taxon>
        <taxon>Tevenvirinae</taxon>
        <taxon>Winklervirus</taxon>
        <taxon>Winklervirus chi14</taxon>
    </lineage>
</organism>
<keyword evidence="1 4" id="KW-0479">Metal-binding</keyword>
<keyword evidence="1 8" id="KW-0436">Ligase</keyword>
<reference evidence="8 9" key="1">
    <citation type="submission" date="2017-04" db="EMBL/GenBank/DDBJ databases">
        <title>Environmental T4-family bacteriophages evolve to escape abortive infection via multiple routes in a bacterial host employing altruistic suicide through Type III toxin-antitoxin systems.</title>
        <authorList>
            <person name="Chen B."/>
            <person name="Salmond G.P.C."/>
            <person name="Akusobi C."/>
            <person name="Fang X."/>
        </authorList>
    </citation>
    <scope>NUCLEOTIDE SEQUENCE [LARGE SCALE GENOMIC DNA]</scope>
</reference>
<dbReference type="Pfam" id="PF20819">
    <property type="entry name" value="T4_Rnl1_C"/>
    <property type="match status" value="1"/>
</dbReference>
<keyword evidence="1 3" id="KW-0067">ATP-binding</keyword>
<evidence type="ECO:0000256" key="2">
    <source>
        <dbReference type="PIRSR" id="PIRSR612648-1"/>
    </source>
</evidence>
<name>A0A1Z1LXT4_9CAUD</name>
<keyword evidence="9" id="KW-1185">Reference proteome</keyword>
<dbReference type="GO" id="GO:0046872">
    <property type="term" value="F:metal ion binding"/>
    <property type="evidence" value="ECO:0007669"/>
    <property type="project" value="UniProtKB-UniRule"/>
</dbReference>
<feature type="binding site" evidence="1 3">
    <location>
        <position position="249"/>
    </location>
    <ligand>
        <name>ATP</name>
        <dbReference type="ChEBI" id="CHEBI:30616"/>
    </ligand>
</feature>
<comment type="similarity">
    <text evidence="1">Belongs to the Tequatrovirus RNA ligase 1 family.</text>
</comment>
<evidence type="ECO:0000256" key="4">
    <source>
        <dbReference type="PIRSR" id="PIRSR612648-3"/>
    </source>
</evidence>
<dbReference type="GO" id="GO:0003972">
    <property type="term" value="F:RNA ligase (ATP) activity"/>
    <property type="evidence" value="ECO:0007669"/>
    <property type="project" value="UniProtKB-UniRule"/>
</dbReference>
<feature type="active site" description="N6-AMP-lysine intermediate" evidence="1 2">
    <location>
        <position position="105"/>
    </location>
</feature>
<dbReference type="InterPro" id="IPR019039">
    <property type="entry name" value="T4-Rnl1-like_N"/>
</dbReference>
<dbReference type="RefSeq" id="YP_009609553.1">
    <property type="nucleotide sequence ID" value="NC_041996.1"/>
</dbReference>
<dbReference type="NCBIfam" id="TIGR02308">
    <property type="entry name" value="RNA_lig_T4_1"/>
    <property type="match status" value="1"/>
</dbReference>
<feature type="binding site" evidence="1 4">
    <location>
        <position position="279"/>
    </location>
    <ligand>
        <name>Mg(2+)</name>
        <dbReference type="ChEBI" id="CHEBI:18420"/>
        <note>catalytic</note>
    </ligand>
</feature>
<keyword evidence="1 3" id="KW-0547">Nucleotide-binding</keyword>
<sequence length="390" mass="44993">MISKKEHNLYKNLMKLTDPKDQSKFFFRDFQTAFGGMYRIFSYNYASYTDWCLPDALECRGIMFEMVDGKPTRIAARPMEKFFNLNETPFTMNLDLNKISVVMAKADGSLISTFIDNNLLFMKSKASISSEQANSALQVINTPAYEKFRLRVTEITKDGYTCNMEYVAPNNRIVLPYEKKALILLNIRNNITGEYVPYKELFKDPALRPFLVEAYDLPNTETYIDEIRAMEGIEGFVMQLESGLQFKIKTEWYVALHRTKDSITKNEALFNAVVNGASDDLRGMFAGDDWAINKIDAFEKIHLDYLSNGIGLIEGIYEELRGTERKNFAIKAQTILKGCDQPYFFGILMKAYEKGINSDTIIDQLNAVFMKNFKFYVPDEYKKEVVIEEE</sequence>
<feature type="domain" description="T4 RNA ligase 1 C-terminal" evidence="7">
    <location>
        <begin position="260"/>
        <end position="381"/>
    </location>
</feature>
<keyword evidence="1" id="KW-0692">RNA repair</keyword>
<dbReference type="EC" id="6.5.1.3" evidence="1"/>
<comment type="cofactor">
    <cofactor evidence="1">
        <name>Mg(2+)</name>
        <dbReference type="ChEBI" id="CHEBI:18420"/>
    </cofactor>
    <text evidence="1">Binds 2 magnesium ions that perform the catalytic activity via a two-metal mechanism. One of the catalytic Mg(2+), which is coordinated by 5 water molecules, engages the lysine nucleophile and the ATP alpha phosphate while the Mg(2+) orients the PPi leaving group.</text>
</comment>
<dbReference type="OrthoDB" id="8076at10239"/>
<keyword evidence="1" id="KW-1259">Evasion of bacteria-mediated translation shutoff by virus</keyword>
<evidence type="ECO:0000256" key="1">
    <source>
        <dbReference type="HAMAP-Rule" id="MF_04149"/>
    </source>
</evidence>
<dbReference type="GO" id="GO:0005524">
    <property type="term" value="F:ATP binding"/>
    <property type="evidence" value="ECO:0007669"/>
    <property type="project" value="UniProtKB-UniRule"/>
</dbReference>
<evidence type="ECO:0000313" key="9">
    <source>
        <dbReference type="Proteomes" id="UP000225148"/>
    </source>
</evidence>
<proteinExistence type="inferred from homology"/>
<feature type="site" description="Essential for RNA ligase activity" evidence="1 5">
    <location>
        <position position="253"/>
    </location>
</feature>
<evidence type="ECO:0000259" key="7">
    <source>
        <dbReference type="Pfam" id="PF20819"/>
    </source>
</evidence>
<dbReference type="Pfam" id="PF09511">
    <property type="entry name" value="RNA_lig_T4_1"/>
    <property type="match status" value="1"/>
</dbReference>
<evidence type="ECO:0000259" key="6">
    <source>
        <dbReference type="Pfam" id="PF09511"/>
    </source>
</evidence>
<dbReference type="GeneID" id="40085637"/>
<feature type="binding site" evidence="1 3">
    <location>
        <position position="81"/>
    </location>
    <ligand>
        <name>ATP</name>
        <dbReference type="ChEBI" id="CHEBI:30616"/>
    </ligand>
</feature>
<evidence type="ECO:0000256" key="5">
    <source>
        <dbReference type="PIRSR" id="PIRSR612648-4"/>
    </source>
</evidence>